<dbReference type="NCBIfam" id="TIGR04084">
    <property type="entry name" value="rSAM_AF0577"/>
    <property type="match status" value="1"/>
</dbReference>
<dbReference type="SFLD" id="SFLDG01104">
    <property type="entry name" value="Uncharacterised_Radical_SAM_Su"/>
    <property type="match status" value="1"/>
</dbReference>
<feature type="domain" description="Radical SAM core" evidence="5">
    <location>
        <begin position="6"/>
        <end position="152"/>
    </location>
</feature>
<dbReference type="GO" id="GO:0046872">
    <property type="term" value="F:metal ion binding"/>
    <property type="evidence" value="ECO:0007669"/>
    <property type="project" value="UniProtKB-KW"/>
</dbReference>
<sequence>MIYHVVTHPDCNLCCEYCGGKSFDEPESEIKFTSTPPNPTYSANDLAKFLAKDNDKPVSIIFYGGEPLLNIPFIKEIMDSKEIEQVVDNFLIQTNGTLFDKLDKKYVNKFHTILISIDGNKETTNKNRGEGTYEKVINNLKEIKKNGFGGEIIARMTIEEPTDFYKDITYLLDNEDFSFTSIHWQLDANMWHDYEKRNFEIWSKKYDSDVSKLADLFLKEAKKGKLLRLYPFIGVLNTLLFKTNYSIRCGSGIGNFTVQTNGVLVSCPIMQGIEDKFLGNIKSTAPQSLPHELAIGSPCTECSDYSLCGGRCLYSNMYPCWPKKGINEICETIKHLLREMGRITPQLQKLIDEEIISKKDLEFLKYNCAEIIP</sequence>
<keyword evidence="1" id="KW-0949">S-adenosyl-L-methionine</keyword>
<dbReference type="CDD" id="cd01335">
    <property type="entry name" value="Radical_SAM"/>
    <property type="match status" value="1"/>
</dbReference>
<evidence type="ECO:0000256" key="1">
    <source>
        <dbReference type="ARBA" id="ARBA00022691"/>
    </source>
</evidence>
<dbReference type="InterPro" id="IPR058240">
    <property type="entry name" value="rSAM_sf"/>
</dbReference>
<dbReference type="GO" id="GO:0016491">
    <property type="term" value="F:oxidoreductase activity"/>
    <property type="evidence" value="ECO:0007669"/>
    <property type="project" value="InterPro"/>
</dbReference>
<dbReference type="InterPro" id="IPR007197">
    <property type="entry name" value="rSAM"/>
</dbReference>
<gene>
    <name evidence="6" type="ORF">HON47_02810</name>
</gene>
<dbReference type="SUPFAM" id="SSF102114">
    <property type="entry name" value="Radical SAM enzymes"/>
    <property type="match status" value="1"/>
</dbReference>
<evidence type="ECO:0000256" key="4">
    <source>
        <dbReference type="ARBA" id="ARBA00023014"/>
    </source>
</evidence>
<keyword evidence="4" id="KW-0411">Iron-sulfur</keyword>
<evidence type="ECO:0000313" key="6">
    <source>
        <dbReference type="EMBL" id="MBT4870478.1"/>
    </source>
</evidence>
<dbReference type="SFLD" id="SFLDG01067">
    <property type="entry name" value="SPASM/twitch_domain_containing"/>
    <property type="match status" value="1"/>
</dbReference>
<dbReference type="AlphaFoldDB" id="A0A8T5GFH5"/>
<protein>
    <submittedName>
        <fullName evidence="6">TIGR04084 family radical SAM/SPASM domain-containing protein</fullName>
    </submittedName>
</protein>
<name>A0A8T5GFH5_9ARCH</name>
<dbReference type="Gene3D" id="3.20.20.70">
    <property type="entry name" value="Aldolase class I"/>
    <property type="match status" value="1"/>
</dbReference>
<keyword evidence="3" id="KW-0408">Iron</keyword>
<proteinExistence type="predicted"/>
<evidence type="ECO:0000256" key="3">
    <source>
        <dbReference type="ARBA" id="ARBA00023004"/>
    </source>
</evidence>
<dbReference type="SFLD" id="SFLDS00029">
    <property type="entry name" value="Radical_SAM"/>
    <property type="match status" value="1"/>
</dbReference>
<dbReference type="PANTHER" id="PTHR43273:SF2">
    <property type="entry name" value="RADICAL SAM CORE DOMAIN-CONTAINING PROTEIN"/>
    <property type="match status" value="1"/>
</dbReference>
<evidence type="ECO:0000256" key="2">
    <source>
        <dbReference type="ARBA" id="ARBA00022723"/>
    </source>
</evidence>
<comment type="caution">
    <text evidence="6">The sequence shown here is derived from an EMBL/GenBank/DDBJ whole genome shotgun (WGS) entry which is preliminary data.</text>
</comment>
<dbReference type="SFLD" id="SFLDG01386">
    <property type="entry name" value="main_SPASM_domain-containing"/>
    <property type="match status" value="1"/>
</dbReference>
<dbReference type="EMBL" id="JABJNZ010000037">
    <property type="protein sequence ID" value="MBT4870478.1"/>
    <property type="molecule type" value="Genomic_DNA"/>
</dbReference>
<keyword evidence="2" id="KW-0479">Metal-binding</keyword>
<dbReference type="InterPro" id="IPR023819">
    <property type="entry name" value="Pep-mod_rSAM_AF0577"/>
</dbReference>
<organism evidence="6 7">
    <name type="scientific">Candidatus Iainarchaeum sp</name>
    <dbReference type="NCBI Taxonomy" id="3101447"/>
    <lineage>
        <taxon>Archaea</taxon>
        <taxon>Candidatus Iainarchaeota</taxon>
        <taxon>Candidatus Iainarchaeia</taxon>
        <taxon>Candidatus Iainarchaeales</taxon>
        <taxon>Candidatus Iainarchaeaceae</taxon>
        <taxon>Candidatus Iainarchaeum</taxon>
    </lineage>
</organism>
<dbReference type="PANTHER" id="PTHR43273">
    <property type="entry name" value="ANAEROBIC SULFATASE-MATURATING ENZYME HOMOLOG ASLB-RELATED"/>
    <property type="match status" value="1"/>
</dbReference>
<evidence type="ECO:0000313" key="7">
    <source>
        <dbReference type="Proteomes" id="UP000722459"/>
    </source>
</evidence>
<dbReference type="InterPro" id="IPR023867">
    <property type="entry name" value="Sulphatase_maturase_rSAM"/>
</dbReference>
<dbReference type="Pfam" id="PF04055">
    <property type="entry name" value="Radical_SAM"/>
    <property type="match status" value="1"/>
</dbReference>
<accession>A0A8T5GFH5</accession>
<evidence type="ECO:0000259" key="5">
    <source>
        <dbReference type="Pfam" id="PF04055"/>
    </source>
</evidence>
<dbReference type="GO" id="GO:0051536">
    <property type="term" value="F:iron-sulfur cluster binding"/>
    <property type="evidence" value="ECO:0007669"/>
    <property type="project" value="UniProtKB-KW"/>
</dbReference>
<dbReference type="Proteomes" id="UP000722459">
    <property type="component" value="Unassembled WGS sequence"/>
</dbReference>
<reference evidence="6" key="1">
    <citation type="journal article" date="2021" name="ISME J.">
        <title>Mercury methylation by metabolically versatile and cosmopolitan marine bacteria.</title>
        <authorList>
            <person name="Lin H."/>
            <person name="Ascher D.B."/>
            <person name="Myung Y."/>
            <person name="Lamborg C.H."/>
            <person name="Hallam S.J."/>
            <person name="Gionfriddo C.M."/>
            <person name="Holt K.E."/>
            <person name="Moreau J.W."/>
        </authorList>
    </citation>
    <scope>NUCLEOTIDE SEQUENCE</scope>
    <source>
        <strain evidence="6">SI075_bin30</strain>
    </source>
</reference>
<dbReference type="SFLD" id="SFLDG01384">
    <property type="entry name" value="thioether_bond_formation_requi"/>
    <property type="match status" value="1"/>
</dbReference>
<dbReference type="InterPro" id="IPR013785">
    <property type="entry name" value="Aldolase_TIM"/>
</dbReference>